<keyword evidence="3" id="KW-1133">Transmembrane helix</keyword>
<dbReference type="GO" id="GO:0016020">
    <property type="term" value="C:membrane"/>
    <property type="evidence" value="ECO:0007669"/>
    <property type="project" value="UniProtKB-SubCell"/>
</dbReference>
<organism evidence="6 7">
    <name type="scientific">Linnemannia exigua</name>
    <dbReference type="NCBI Taxonomy" id="604196"/>
    <lineage>
        <taxon>Eukaryota</taxon>
        <taxon>Fungi</taxon>
        <taxon>Fungi incertae sedis</taxon>
        <taxon>Mucoromycota</taxon>
        <taxon>Mortierellomycotina</taxon>
        <taxon>Mortierellomycetes</taxon>
        <taxon>Mortierellales</taxon>
        <taxon>Mortierellaceae</taxon>
        <taxon>Linnemannia</taxon>
    </lineage>
</organism>
<dbReference type="InterPro" id="IPR051415">
    <property type="entry name" value="LAAT-1"/>
</dbReference>
<accession>A0AAD4H5K6</accession>
<evidence type="ECO:0000256" key="1">
    <source>
        <dbReference type="ARBA" id="ARBA00004141"/>
    </source>
</evidence>
<dbReference type="AlphaFoldDB" id="A0AAD4H5K6"/>
<evidence type="ECO:0000256" key="5">
    <source>
        <dbReference type="SAM" id="MobiDB-lite"/>
    </source>
</evidence>
<gene>
    <name evidence="6" type="ORF">BGZ95_011501</name>
</gene>
<reference evidence="6" key="1">
    <citation type="journal article" date="2020" name="Fungal Divers.">
        <title>Resolving the Mortierellaceae phylogeny through synthesis of multi-gene phylogenetics and phylogenomics.</title>
        <authorList>
            <person name="Vandepol N."/>
            <person name="Liber J."/>
            <person name="Desiro A."/>
            <person name="Na H."/>
            <person name="Kennedy M."/>
            <person name="Barry K."/>
            <person name="Grigoriev I.V."/>
            <person name="Miller A.N."/>
            <person name="O'Donnell K."/>
            <person name="Stajich J.E."/>
            <person name="Bonito G."/>
        </authorList>
    </citation>
    <scope>NUCLEOTIDE SEQUENCE</scope>
    <source>
        <strain evidence="6">NRRL 28262</strain>
    </source>
</reference>
<dbReference type="Pfam" id="PF04193">
    <property type="entry name" value="PQ-loop"/>
    <property type="match status" value="1"/>
</dbReference>
<dbReference type="InterPro" id="IPR006603">
    <property type="entry name" value="PQ-loop_rpt"/>
</dbReference>
<dbReference type="PANTHER" id="PTHR16201">
    <property type="entry name" value="SEVEN TRANSMEMBRANE PROTEIN 1-RELATED"/>
    <property type="match status" value="1"/>
</dbReference>
<evidence type="ECO:0000256" key="4">
    <source>
        <dbReference type="ARBA" id="ARBA00023136"/>
    </source>
</evidence>
<evidence type="ECO:0000313" key="7">
    <source>
        <dbReference type="Proteomes" id="UP001194580"/>
    </source>
</evidence>
<comment type="subcellular location">
    <subcellularLocation>
        <location evidence="1">Membrane</location>
        <topology evidence="1">Multi-pass membrane protein</topology>
    </subcellularLocation>
</comment>
<dbReference type="Proteomes" id="UP001194580">
    <property type="component" value="Unassembled WGS sequence"/>
</dbReference>
<evidence type="ECO:0000256" key="3">
    <source>
        <dbReference type="ARBA" id="ARBA00022989"/>
    </source>
</evidence>
<keyword evidence="7" id="KW-1185">Reference proteome</keyword>
<dbReference type="SMART" id="SM00679">
    <property type="entry name" value="CTNS"/>
    <property type="match status" value="1"/>
</dbReference>
<keyword evidence="4" id="KW-0472">Membrane</keyword>
<dbReference type="EMBL" id="JAAAIL010000874">
    <property type="protein sequence ID" value="KAG0272714.1"/>
    <property type="molecule type" value="Genomic_DNA"/>
</dbReference>
<feature type="region of interest" description="Disordered" evidence="5">
    <location>
        <begin position="1"/>
        <end position="25"/>
    </location>
</feature>
<proteinExistence type="predicted"/>
<keyword evidence="2" id="KW-0812">Transmembrane</keyword>
<protein>
    <submittedName>
        <fullName evidence="6">Uncharacterized protein</fullName>
    </submittedName>
</protein>
<evidence type="ECO:0000256" key="2">
    <source>
        <dbReference type="ARBA" id="ARBA00022692"/>
    </source>
</evidence>
<evidence type="ECO:0000313" key="6">
    <source>
        <dbReference type="EMBL" id="KAG0272714.1"/>
    </source>
</evidence>
<name>A0AAD4H5K6_9FUNG</name>
<sequence length="186" mass="20455">MPGSEHSGAATSGFFGDNSGSSMTPGRVFSRRGVDDLDVEPAPEDPNIVQLGRIFAWICTVFYLSSRMPQLWKNFTRKSVQGLSILMFFWAAMGNLSYTLSILNSAEAVNPETSRTFLLKSVPALVDEEDPDVIEASSSPAQQGQHVQVTDSLSPFHEELVPADHHLNEQHQQQEVHGSDTRSPLL</sequence>
<comment type="caution">
    <text evidence="6">The sequence shown here is derived from an EMBL/GenBank/DDBJ whole genome shotgun (WGS) entry which is preliminary data.</text>
</comment>
<dbReference type="Gene3D" id="1.20.1280.290">
    <property type="match status" value="1"/>
</dbReference>